<dbReference type="AlphaFoldDB" id="A0A7S1U7K1"/>
<dbReference type="InterPro" id="IPR040138">
    <property type="entry name" value="MIER/MTA"/>
</dbReference>
<dbReference type="GO" id="GO:0000122">
    <property type="term" value="P:negative regulation of transcription by RNA polymerase II"/>
    <property type="evidence" value="ECO:0007669"/>
    <property type="project" value="TreeGrafter"/>
</dbReference>
<dbReference type="Pfam" id="PF01448">
    <property type="entry name" value="ELM2"/>
    <property type="match status" value="1"/>
</dbReference>
<dbReference type="PANTHER" id="PTHR10865:SF28">
    <property type="entry name" value="ELM2 DOMAIN-CONTAINING PROTEIN"/>
    <property type="match status" value="1"/>
</dbReference>
<evidence type="ECO:0000313" key="4">
    <source>
        <dbReference type="EMBL" id="CAD9259450.1"/>
    </source>
</evidence>
<feature type="region of interest" description="Disordered" evidence="2">
    <location>
        <begin position="270"/>
        <end position="313"/>
    </location>
</feature>
<dbReference type="EMBL" id="HBGJ01028001">
    <property type="protein sequence ID" value="CAD9259450.1"/>
    <property type="molecule type" value="Transcribed_RNA"/>
</dbReference>
<feature type="domain" description="ELM2" evidence="3">
    <location>
        <begin position="101"/>
        <end position="205"/>
    </location>
</feature>
<proteinExistence type="predicted"/>
<keyword evidence="1" id="KW-0539">Nucleus</keyword>
<feature type="region of interest" description="Disordered" evidence="2">
    <location>
        <begin position="37"/>
        <end position="93"/>
    </location>
</feature>
<evidence type="ECO:0000256" key="1">
    <source>
        <dbReference type="ARBA" id="ARBA00023242"/>
    </source>
</evidence>
<feature type="compositionally biased region" description="Polar residues" evidence="2">
    <location>
        <begin position="70"/>
        <end position="79"/>
    </location>
</feature>
<accession>A0A7S1U7K1</accession>
<dbReference type="SMART" id="SM01189">
    <property type="entry name" value="ELM2"/>
    <property type="match status" value="1"/>
</dbReference>
<dbReference type="GO" id="GO:0005654">
    <property type="term" value="C:nucleoplasm"/>
    <property type="evidence" value="ECO:0007669"/>
    <property type="project" value="TreeGrafter"/>
</dbReference>
<dbReference type="PROSITE" id="PS51156">
    <property type="entry name" value="ELM2"/>
    <property type="match status" value="1"/>
</dbReference>
<dbReference type="GO" id="GO:0003714">
    <property type="term" value="F:transcription corepressor activity"/>
    <property type="evidence" value="ECO:0007669"/>
    <property type="project" value="TreeGrafter"/>
</dbReference>
<feature type="compositionally biased region" description="Basic residues" evidence="2">
    <location>
        <begin position="296"/>
        <end position="309"/>
    </location>
</feature>
<dbReference type="PANTHER" id="PTHR10865">
    <property type="entry name" value="METASTASIS-ASSOCIATED PROTEIN AND MESODERM INDUCTION EARLY RESPONSE PROTEIN"/>
    <property type="match status" value="1"/>
</dbReference>
<feature type="compositionally biased region" description="Acidic residues" evidence="2">
    <location>
        <begin position="84"/>
        <end position="93"/>
    </location>
</feature>
<protein>
    <recommendedName>
        <fullName evidence="3">ELM2 domain-containing protein</fullName>
    </recommendedName>
</protein>
<dbReference type="GO" id="GO:0042826">
    <property type="term" value="F:histone deacetylase binding"/>
    <property type="evidence" value="ECO:0007669"/>
    <property type="project" value="TreeGrafter"/>
</dbReference>
<dbReference type="Gene3D" id="4.10.1240.50">
    <property type="match status" value="1"/>
</dbReference>
<organism evidence="4">
    <name type="scientific">Phaeomonas parva</name>
    <dbReference type="NCBI Taxonomy" id="124430"/>
    <lineage>
        <taxon>Eukaryota</taxon>
        <taxon>Sar</taxon>
        <taxon>Stramenopiles</taxon>
        <taxon>Ochrophyta</taxon>
        <taxon>Pinguiophyceae</taxon>
        <taxon>Pinguiochrysidales</taxon>
        <taxon>Pinguiochrysidaceae</taxon>
        <taxon>Phaeomonas</taxon>
    </lineage>
</organism>
<evidence type="ECO:0000259" key="3">
    <source>
        <dbReference type="PROSITE" id="PS51156"/>
    </source>
</evidence>
<sequence length="392" mass="43060">MFLNSAGGAGTMIKVMKVEPLHGGAFAGGNRLARLKEEELKANEDSASANSTSADEERSADEEGHDDDLSQWSQASLGSKVNDDASDEGEDDENYNSAIREEINVGPNHQAEIPSLLNGDAQAFESASAEVGANQYVWRPGRLSDAAVNSYLEHATRVVEDAVVHLNMSGCKDKAVVLGSDRFLATLHGQGYDAKKALAVVEATPLEYVKRWKVQEANVMEDALRKAGDDLAGAMRAISGALGEKESAGIDSHKLAEYYFLFRHSKASRKTGSASSPRMRLPSFAEDDSQTQNVRRSARQRTTRKRKRGETKLNRRQRAENFLHFACRELALKDYQQVISILQRFDKGGVEAPALVRQVVRLCSTSAVLLCEFSQFVPRKYRCLVRPPAPVS</sequence>
<name>A0A7S1U7K1_9STRA</name>
<reference evidence="4" key="1">
    <citation type="submission" date="2021-01" db="EMBL/GenBank/DDBJ databases">
        <authorList>
            <person name="Corre E."/>
            <person name="Pelletier E."/>
            <person name="Niang G."/>
            <person name="Scheremetjew M."/>
            <person name="Finn R."/>
            <person name="Kale V."/>
            <person name="Holt S."/>
            <person name="Cochrane G."/>
            <person name="Meng A."/>
            <person name="Brown T."/>
            <person name="Cohen L."/>
        </authorList>
    </citation>
    <scope>NUCLEOTIDE SEQUENCE</scope>
    <source>
        <strain evidence="4">CCMP2877</strain>
    </source>
</reference>
<gene>
    <name evidence="4" type="ORF">PPAR1163_LOCUS17824</name>
</gene>
<dbReference type="InterPro" id="IPR000949">
    <property type="entry name" value="ELM2_dom"/>
</dbReference>
<evidence type="ECO:0000256" key="2">
    <source>
        <dbReference type="SAM" id="MobiDB-lite"/>
    </source>
</evidence>